<evidence type="ECO:0000313" key="5">
    <source>
        <dbReference type="Proteomes" id="UP001489004"/>
    </source>
</evidence>
<name>A0AAW1PXS3_9CHLO</name>
<accession>A0AAW1PXS3</accession>
<evidence type="ECO:0000256" key="2">
    <source>
        <dbReference type="SAM" id="MobiDB-lite"/>
    </source>
</evidence>
<feature type="region of interest" description="Disordered" evidence="2">
    <location>
        <begin position="1"/>
        <end position="20"/>
    </location>
</feature>
<feature type="region of interest" description="Disordered" evidence="2">
    <location>
        <begin position="747"/>
        <end position="770"/>
    </location>
</feature>
<keyword evidence="5" id="KW-1185">Reference proteome</keyword>
<dbReference type="InterPro" id="IPR050281">
    <property type="entry name" value="Flavin_monoamine_oxidase"/>
</dbReference>
<dbReference type="InterPro" id="IPR036388">
    <property type="entry name" value="WH-like_DNA-bd_sf"/>
</dbReference>
<protein>
    <recommendedName>
        <fullName evidence="3">SWIRM domain-containing protein</fullName>
    </recommendedName>
</protein>
<feature type="compositionally biased region" description="Low complexity" evidence="2">
    <location>
        <begin position="747"/>
        <end position="764"/>
    </location>
</feature>
<dbReference type="SUPFAM" id="SSF54373">
    <property type="entry name" value="FAD-linked reductases, C-terminal domain"/>
    <property type="match status" value="1"/>
</dbReference>
<dbReference type="AlphaFoldDB" id="A0AAW1PXS3"/>
<dbReference type="Pfam" id="PF01593">
    <property type="entry name" value="Amino_oxidase"/>
    <property type="match status" value="2"/>
</dbReference>
<dbReference type="InterPro" id="IPR009057">
    <property type="entry name" value="Homeodomain-like_sf"/>
</dbReference>
<feature type="domain" description="SWIRM" evidence="3">
    <location>
        <begin position="72"/>
        <end position="163"/>
    </location>
</feature>
<evidence type="ECO:0000313" key="4">
    <source>
        <dbReference type="EMBL" id="KAK9814743.1"/>
    </source>
</evidence>
<dbReference type="Pfam" id="PF04433">
    <property type="entry name" value="SWIRM"/>
    <property type="match status" value="1"/>
</dbReference>
<dbReference type="InterPro" id="IPR002937">
    <property type="entry name" value="Amino_oxidase"/>
</dbReference>
<dbReference type="PANTHER" id="PTHR10742">
    <property type="entry name" value="FLAVIN MONOAMINE OXIDASE"/>
    <property type="match status" value="1"/>
</dbReference>
<dbReference type="PROSITE" id="PS50934">
    <property type="entry name" value="SWIRM"/>
    <property type="match status" value="1"/>
</dbReference>
<proteinExistence type="inferred from homology"/>
<evidence type="ECO:0000259" key="3">
    <source>
        <dbReference type="PROSITE" id="PS50934"/>
    </source>
</evidence>
<comment type="similarity">
    <text evidence="1">Belongs to the flavin monoamine oxidase family.</text>
</comment>
<dbReference type="Gene3D" id="1.10.10.10">
    <property type="entry name" value="Winged helix-like DNA-binding domain superfamily/Winged helix DNA-binding domain"/>
    <property type="match status" value="1"/>
</dbReference>
<dbReference type="Gene3D" id="3.50.50.60">
    <property type="entry name" value="FAD/NAD(P)-binding domain"/>
    <property type="match status" value="2"/>
</dbReference>
<feature type="region of interest" description="Disordered" evidence="2">
    <location>
        <begin position="318"/>
        <end position="352"/>
    </location>
</feature>
<evidence type="ECO:0000256" key="1">
    <source>
        <dbReference type="ARBA" id="ARBA00005995"/>
    </source>
</evidence>
<dbReference type="PANTHER" id="PTHR10742:SF373">
    <property type="entry name" value="LYSINE-SPECIFIC HISTONE DEMETHYLASE 1 HOMOLOG 2"/>
    <property type="match status" value="1"/>
</dbReference>
<sequence length="964" mass="104311">MSGSEAHDEDEQQRSKRALRARNAVNYSEDSIRWENIVLEEEYTDSIRPTKKIKVGGPGDAPAAVFADNQLEEETAWAVGLNAKAISEEEEDLLPPGADEAAYTRIRNWVLSRWREDVSRYLPEEEAQDGVPHKHREYALAAWRFLNAAGYINFGIAPHLLERAEQTPQDRGTVIVVGAGLSGMAAARQLRAFGFKVVVVEGHARPGGRVYSKRLEGQGLHAVADMGGSVITGIDGNPLAILAKQLQIPLHLINTQQVPLHVEDGSEANKAIDDQTEAKYNTLLDTCSQARDDMGDIADHISLGTALETLWRDLARRASHRAATTSQPAEPAKPRKRGRPAKRPVGAAKSNVGLPAISDADLVVSELRDNDAAPSARDTPAPMAVDVTAPSKLPGTVIDLTAQSGSVPSDSTAAQAHPRKGLTAAGDAELDGDTAQKEQSAAKLERRLLDWHFANLEFANAAVLHTLSMRNWDQDDPYELQGGHCFLPGGNLRLVAGLAKGLPIFYNSPVQEIRYCQSGVVVQTPTHALKGDAVVVSVPLGVLKKGSITFTPPLPQRKQETIQRLGFGVLNKVVLLFPYVFWQTTLDMFGRVAETTSERGEFFLFYSYAHIAGGPLLIALVSGEAAERFEQVPAAASVAKVMATLRAIFGRKGVQVPPPVQACCTRWGQDPMAYGSYSSIAVGALGGEDYDVLAENIGGRVFFAGEATTRKYPATMHGAFFTGLREAANVSATFAARAATAKRQSAEAAKQAAKPATQEQAAAAREARQQRELDKAAQAQTLAQLSRQLVQVFVSKEFPCDAEFGCFALVYGPEGSEFSEEALVRLDIGDTQGRSRRAMPMFFTLAREDAIRLRDMAGDEARINFLVYSLGVKLQYPAAEQPPYQPAAGLQYFSGDSYASAQPYPPASLDTQPTQAYPPDSYGRDFYAAPQAGSVQPRGAASYHIDSVRPGQRGVWYCGANMIQ</sequence>
<dbReference type="GO" id="GO:0016491">
    <property type="term" value="F:oxidoreductase activity"/>
    <property type="evidence" value="ECO:0007669"/>
    <property type="project" value="InterPro"/>
</dbReference>
<dbReference type="EMBL" id="JALJOR010000007">
    <property type="protein sequence ID" value="KAK9814743.1"/>
    <property type="molecule type" value="Genomic_DNA"/>
</dbReference>
<feature type="compositionally biased region" description="Low complexity" evidence="2">
    <location>
        <begin position="321"/>
        <end position="330"/>
    </location>
</feature>
<dbReference type="InterPro" id="IPR007526">
    <property type="entry name" value="SWIRM"/>
</dbReference>
<reference evidence="4 5" key="1">
    <citation type="journal article" date="2024" name="Nat. Commun.">
        <title>Phylogenomics reveals the evolutionary origins of lichenization in chlorophyte algae.</title>
        <authorList>
            <person name="Puginier C."/>
            <person name="Libourel C."/>
            <person name="Otte J."/>
            <person name="Skaloud P."/>
            <person name="Haon M."/>
            <person name="Grisel S."/>
            <person name="Petersen M."/>
            <person name="Berrin J.G."/>
            <person name="Delaux P.M."/>
            <person name="Dal Grande F."/>
            <person name="Keller J."/>
        </authorList>
    </citation>
    <scope>NUCLEOTIDE SEQUENCE [LARGE SCALE GENOMIC DNA]</scope>
    <source>
        <strain evidence="4 5">SAG 2043</strain>
    </source>
</reference>
<dbReference type="InterPro" id="IPR036188">
    <property type="entry name" value="FAD/NAD-bd_sf"/>
</dbReference>
<organism evidence="4 5">
    <name type="scientific">[Myrmecia] bisecta</name>
    <dbReference type="NCBI Taxonomy" id="41462"/>
    <lineage>
        <taxon>Eukaryota</taxon>
        <taxon>Viridiplantae</taxon>
        <taxon>Chlorophyta</taxon>
        <taxon>core chlorophytes</taxon>
        <taxon>Trebouxiophyceae</taxon>
        <taxon>Trebouxiales</taxon>
        <taxon>Trebouxiaceae</taxon>
        <taxon>Myrmecia</taxon>
    </lineage>
</organism>
<dbReference type="SUPFAM" id="SSF51905">
    <property type="entry name" value="FAD/NAD(P)-binding domain"/>
    <property type="match status" value="2"/>
</dbReference>
<dbReference type="Proteomes" id="UP001489004">
    <property type="component" value="Unassembled WGS sequence"/>
</dbReference>
<comment type="caution">
    <text evidence="4">The sequence shown here is derived from an EMBL/GenBank/DDBJ whole genome shotgun (WGS) entry which is preliminary data.</text>
</comment>
<dbReference type="Gene3D" id="3.90.660.10">
    <property type="match status" value="1"/>
</dbReference>
<dbReference type="SUPFAM" id="SSF46689">
    <property type="entry name" value="Homeodomain-like"/>
    <property type="match status" value="1"/>
</dbReference>
<gene>
    <name evidence="4" type="ORF">WJX72_010741</name>
</gene>